<feature type="signal peptide" evidence="2">
    <location>
        <begin position="1"/>
        <end position="20"/>
    </location>
</feature>
<keyword evidence="4" id="KW-1185">Reference proteome</keyword>
<organism evidence="3 4">
    <name type="scientific">Steccherinum ochraceum</name>
    <dbReference type="NCBI Taxonomy" id="92696"/>
    <lineage>
        <taxon>Eukaryota</taxon>
        <taxon>Fungi</taxon>
        <taxon>Dikarya</taxon>
        <taxon>Basidiomycota</taxon>
        <taxon>Agaricomycotina</taxon>
        <taxon>Agaricomycetes</taxon>
        <taxon>Polyporales</taxon>
        <taxon>Steccherinaceae</taxon>
        <taxon>Steccherinum</taxon>
    </lineage>
</organism>
<gene>
    <name evidence="3" type="ORF">EIP91_010637</name>
</gene>
<evidence type="ECO:0000313" key="4">
    <source>
        <dbReference type="Proteomes" id="UP000292702"/>
    </source>
</evidence>
<feature type="compositionally biased region" description="Pro residues" evidence="1">
    <location>
        <begin position="67"/>
        <end position="84"/>
    </location>
</feature>
<protein>
    <submittedName>
        <fullName evidence="3">Uncharacterized protein</fullName>
    </submittedName>
</protein>
<dbReference type="EMBL" id="RWJN01000648">
    <property type="protein sequence ID" value="TCD60154.1"/>
    <property type="molecule type" value="Genomic_DNA"/>
</dbReference>
<proteinExistence type="predicted"/>
<feature type="region of interest" description="Disordered" evidence="1">
    <location>
        <begin position="16"/>
        <end position="123"/>
    </location>
</feature>
<name>A0A4R0RCF7_9APHY</name>
<feature type="compositionally biased region" description="Basic residues" evidence="1">
    <location>
        <begin position="114"/>
        <end position="123"/>
    </location>
</feature>
<sequence>MRFSTILATVLAIAATSTSALPRSSSPQLGTDPSSLARRWYENEPAKNPTQPNYQVNEGAQGVPSRTGPPAPAAAPAALPPPPSLASGAREGTQEVPPGGHGGSQPHIPMGGRRIARRYRATA</sequence>
<evidence type="ECO:0000256" key="1">
    <source>
        <dbReference type="SAM" id="MobiDB-lite"/>
    </source>
</evidence>
<dbReference type="Proteomes" id="UP000292702">
    <property type="component" value="Unassembled WGS sequence"/>
</dbReference>
<accession>A0A4R0RCF7</accession>
<feature type="compositionally biased region" description="Polar residues" evidence="1">
    <location>
        <begin position="22"/>
        <end position="34"/>
    </location>
</feature>
<reference evidence="3 4" key="1">
    <citation type="submission" date="2018-11" db="EMBL/GenBank/DDBJ databases">
        <title>Genome assembly of Steccherinum ochraceum LE-BIN_3174, the white-rot fungus of the Steccherinaceae family (The Residual Polyporoid clade, Polyporales, Basidiomycota).</title>
        <authorList>
            <person name="Fedorova T.V."/>
            <person name="Glazunova O.A."/>
            <person name="Landesman E.O."/>
            <person name="Moiseenko K.V."/>
            <person name="Psurtseva N.V."/>
            <person name="Savinova O.S."/>
            <person name="Shakhova N.V."/>
            <person name="Tyazhelova T.V."/>
            <person name="Vasina D.V."/>
        </authorList>
    </citation>
    <scope>NUCLEOTIDE SEQUENCE [LARGE SCALE GENOMIC DNA]</scope>
    <source>
        <strain evidence="3 4">LE-BIN_3174</strain>
    </source>
</reference>
<dbReference type="AlphaFoldDB" id="A0A4R0RCF7"/>
<evidence type="ECO:0000313" key="3">
    <source>
        <dbReference type="EMBL" id="TCD60154.1"/>
    </source>
</evidence>
<feature type="chain" id="PRO_5020755714" evidence="2">
    <location>
        <begin position="21"/>
        <end position="123"/>
    </location>
</feature>
<comment type="caution">
    <text evidence="3">The sequence shown here is derived from an EMBL/GenBank/DDBJ whole genome shotgun (WGS) entry which is preliminary data.</text>
</comment>
<keyword evidence="2" id="KW-0732">Signal</keyword>
<evidence type="ECO:0000256" key="2">
    <source>
        <dbReference type="SAM" id="SignalP"/>
    </source>
</evidence>
<feature type="compositionally biased region" description="Polar residues" evidence="1">
    <location>
        <begin position="48"/>
        <end position="58"/>
    </location>
</feature>